<evidence type="ECO:0000313" key="1">
    <source>
        <dbReference type="EMBL" id="KKR12250.1"/>
    </source>
</evidence>
<dbReference type="InterPro" id="IPR003724">
    <property type="entry name" value="CblAdoTrfase_CobA"/>
</dbReference>
<dbReference type="GO" id="GO:0005524">
    <property type="term" value="F:ATP binding"/>
    <property type="evidence" value="ECO:0007669"/>
    <property type="project" value="InterPro"/>
</dbReference>
<dbReference type="PATRIC" id="fig|1619013.3.peg.676"/>
<dbReference type="Gene3D" id="3.40.50.300">
    <property type="entry name" value="P-loop containing nucleotide triphosphate hydrolases"/>
    <property type="match status" value="1"/>
</dbReference>
<dbReference type="EMBL" id="LBWR01000002">
    <property type="protein sequence ID" value="KKR12250.1"/>
    <property type="molecule type" value="Genomic_DNA"/>
</dbReference>
<dbReference type="Proteomes" id="UP000034665">
    <property type="component" value="Unassembled WGS sequence"/>
</dbReference>
<keyword evidence="1" id="KW-0808">Transferase</keyword>
<dbReference type="PANTHER" id="PTHR46638">
    <property type="entry name" value="CORRINOID ADENOSYLTRANSFERASE"/>
    <property type="match status" value="1"/>
</dbReference>
<dbReference type="CDD" id="cd00561">
    <property type="entry name" value="CobA_ACA"/>
    <property type="match status" value="1"/>
</dbReference>
<dbReference type="GO" id="GO:0008817">
    <property type="term" value="F:corrinoid adenosyltransferase activity"/>
    <property type="evidence" value="ECO:0007669"/>
    <property type="project" value="InterPro"/>
</dbReference>
<accession>A0A0G0QPC6</accession>
<dbReference type="Pfam" id="PF02572">
    <property type="entry name" value="CobA_CobO_BtuR"/>
    <property type="match status" value="1"/>
</dbReference>
<dbReference type="PANTHER" id="PTHR46638:SF1">
    <property type="entry name" value="CORRINOID ADENOSYLTRANSFERASE"/>
    <property type="match status" value="1"/>
</dbReference>
<comment type="caution">
    <text evidence="1">The sequence shown here is derived from an EMBL/GenBank/DDBJ whole genome shotgun (WGS) entry which is preliminary data.</text>
</comment>
<protein>
    <submittedName>
        <fullName evidence="1">Cob(I)alamin adenosyltransferase</fullName>
    </submittedName>
</protein>
<evidence type="ECO:0000313" key="2">
    <source>
        <dbReference type="Proteomes" id="UP000034665"/>
    </source>
</evidence>
<dbReference type="SUPFAM" id="SSF52540">
    <property type="entry name" value="P-loop containing nucleoside triphosphate hydrolases"/>
    <property type="match status" value="1"/>
</dbReference>
<dbReference type="NCBIfam" id="TIGR00708">
    <property type="entry name" value="cobA"/>
    <property type="match status" value="1"/>
</dbReference>
<dbReference type="GO" id="GO:0009236">
    <property type="term" value="P:cobalamin biosynthetic process"/>
    <property type="evidence" value="ECO:0007669"/>
    <property type="project" value="InterPro"/>
</dbReference>
<sequence>MILINTGNGKGKTTAALGVALRALGYGKKVAMIQFIKGSWESGEDIFGKECDIKSDNFLVIKKGKGFVGLPGDILPFEEHKKAAEEGVRKAEEIIGSKKYDLVILDEINNAVGLKLITEKSVIDVLEKLPEDIDVILTGRNAPESFIALADTVTEMKEVKHAFAKGIKAKKGIDF</sequence>
<dbReference type="AlphaFoldDB" id="A0A0G0QPC6"/>
<dbReference type="InterPro" id="IPR027417">
    <property type="entry name" value="P-loop_NTPase"/>
</dbReference>
<proteinExistence type="predicted"/>
<dbReference type="STRING" id="1619013.UT41_C0002G0024"/>
<gene>
    <name evidence="1" type="ORF">UT41_C0002G0024</name>
</gene>
<organism evidence="1 2">
    <name type="scientific">Candidatus Wolfebacteria bacterium GW2011_GWC2_39_22</name>
    <dbReference type="NCBI Taxonomy" id="1619013"/>
    <lineage>
        <taxon>Bacteria</taxon>
        <taxon>Candidatus Wolfeibacteriota</taxon>
    </lineage>
</organism>
<dbReference type="PIRSF" id="PIRSF015617">
    <property type="entry name" value="Adensltrnsf_CobA"/>
    <property type="match status" value="1"/>
</dbReference>
<reference evidence="1 2" key="1">
    <citation type="journal article" date="2015" name="Nature">
        <title>rRNA introns, odd ribosomes, and small enigmatic genomes across a large radiation of phyla.</title>
        <authorList>
            <person name="Brown C.T."/>
            <person name="Hug L.A."/>
            <person name="Thomas B.C."/>
            <person name="Sharon I."/>
            <person name="Castelle C.J."/>
            <person name="Singh A."/>
            <person name="Wilkins M.J."/>
            <person name="Williams K.H."/>
            <person name="Banfield J.F."/>
        </authorList>
    </citation>
    <scope>NUCLEOTIDE SEQUENCE [LARGE SCALE GENOMIC DNA]</scope>
</reference>
<name>A0A0G0QPC6_9BACT</name>